<keyword evidence="2" id="KW-1185">Reference proteome</keyword>
<dbReference type="AlphaFoldDB" id="A0AAE0L134"/>
<evidence type="ECO:0000313" key="2">
    <source>
        <dbReference type="Proteomes" id="UP001190700"/>
    </source>
</evidence>
<name>A0AAE0L134_9CHLO</name>
<dbReference type="EMBL" id="LGRX02012061">
    <property type="protein sequence ID" value="KAK3268022.1"/>
    <property type="molecule type" value="Genomic_DNA"/>
</dbReference>
<dbReference type="Proteomes" id="UP001190700">
    <property type="component" value="Unassembled WGS sequence"/>
</dbReference>
<evidence type="ECO:0000313" key="1">
    <source>
        <dbReference type="EMBL" id="KAK3268022.1"/>
    </source>
</evidence>
<organism evidence="1 2">
    <name type="scientific">Cymbomonas tetramitiformis</name>
    <dbReference type="NCBI Taxonomy" id="36881"/>
    <lineage>
        <taxon>Eukaryota</taxon>
        <taxon>Viridiplantae</taxon>
        <taxon>Chlorophyta</taxon>
        <taxon>Pyramimonadophyceae</taxon>
        <taxon>Pyramimonadales</taxon>
        <taxon>Pyramimonadaceae</taxon>
        <taxon>Cymbomonas</taxon>
    </lineage>
</organism>
<accession>A0AAE0L134</accession>
<reference evidence="1 2" key="1">
    <citation type="journal article" date="2015" name="Genome Biol. Evol.">
        <title>Comparative Genomics of a Bacterivorous Green Alga Reveals Evolutionary Causalities and Consequences of Phago-Mixotrophic Mode of Nutrition.</title>
        <authorList>
            <person name="Burns J.A."/>
            <person name="Paasch A."/>
            <person name="Narechania A."/>
            <person name="Kim E."/>
        </authorList>
    </citation>
    <scope>NUCLEOTIDE SEQUENCE [LARGE SCALE GENOMIC DNA]</scope>
    <source>
        <strain evidence="1 2">PLY_AMNH</strain>
    </source>
</reference>
<sequence>MHTLALCQIFQVVADDGAEAFAAAAAEYGAPAVLAGGESDDIDVSTGLRIHRLQLRQRCADRAGDPHQSGYHYGVPTKEFPGGVELVPDWLLQVVGSTLTAGDPAVTGGGTAAATSVYGGVSTNGEP</sequence>
<comment type="caution">
    <text evidence="1">The sequence shown here is derived from an EMBL/GenBank/DDBJ whole genome shotgun (WGS) entry which is preliminary data.</text>
</comment>
<proteinExistence type="predicted"/>
<protein>
    <submittedName>
        <fullName evidence="1">Uncharacterized protein</fullName>
    </submittedName>
</protein>
<gene>
    <name evidence="1" type="ORF">CYMTET_23452</name>
</gene>